<name>A0A7J7NYD3_9MAGN</name>
<dbReference type="AlphaFoldDB" id="A0A7J7NYD3"/>
<protein>
    <submittedName>
        <fullName evidence="1">Uncharacterized protein</fullName>
    </submittedName>
</protein>
<keyword evidence="2" id="KW-1185">Reference proteome</keyword>
<dbReference type="EMBL" id="JACGCM010000440">
    <property type="protein sequence ID" value="KAF6172195.1"/>
    <property type="molecule type" value="Genomic_DNA"/>
</dbReference>
<evidence type="ECO:0000313" key="2">
    <source>
        <dbReference type="Proteomes" id="UP000541444"/>
    </source>
</evidence>
<comment type="caution">
    <text evidence="1">The sequence shown here is derived from an EMBL/GenBank/DDBJ whole genome shotgun (WGS) entry which is preliminary data.</text>
</comment>
<proteinExistence type="predicted"/>
<evidence type="ECO:0000313" key="1">
    <source>
        <dbReference type="EMBL" id="KAF6172195.1"/>
    </source>
</evidence>
<gene>
    <name evidence="1" type="ORF">GIB67_024817</name>
</gene>
<dbReference type="Proteomes" id="UP000541444">
    <property type="component" value="Unassembled WGS sequence"/>
</dbReference>
<sequence length="80" mass="9034">PPIKDCLPQTRDSFLSSLVTNTTHILYLVQFNLVQSITSASPTSHIIQHLRMRPFGESVREPIEQIIPLAVATNHRTTQQ</sequence>
<feature type="non-terminal residue" evidence="1">
    <location>
        <position position="1"/>
    </location>
</feature>
<accession>A0A7J7NYD3</accession>
<reference evidence="1 2" key="1">
    <citation type="journal article" date="2020" name="IScience">
        <title>Genome Sequencing of the Endangered Kingdonia uniflora (Circaeasteraceae, Ranunculales) Reveals Potential Mechanisms of Evolutionary Specialization.</title>
        <authorList>
            <person name="Sun Y."/>
            <person name="Deng T."/>
            <person name="Zhang A."/>
            <person name="Moore M.J."/>
            <person name="Landis J.B."/>
            <person name="Lin N."/>
            <person name="Zhang H."/>
            <person name="Zhang X."/>
            <person name="Huang J."/>
            <person name="Zhang X."/>
            <person name="Sun H."/>
            <person name="Wang H."/>
        </authorList>
    </citation>
    <scope>NUCLEOTIDE SEQUENCE [LARGE SCALE GENOMIC DNA]</scope>
    <source>
        <strain evidence="1">TB1705</strain>
        <tissue evidence="1">Leaf</tissue>
    </source>
</reference>
<organism evidence="1 2">
    <name type="scientific">Kingdonia uniflora</name>
    <dbReference type="NCBI Taxonomy" id="39325"/>
    <lineage>
        <taxon>Eukaryota</taxon>
        <taxon>Viridiplantae</taxon>
        <taxon>Streptophyta</taxon>
        <taxon>Embryophyta</taxon>
        <taxon>Tracheophyta</taxon>
        <taxon>Spermatophyta</taxon>
        <taxon>Magnoliopsida</taxon>
        <taxon>Ranunculales</taxon>
        <taxon>Circaeasteraceae</taxon>
        <taxon>Kingdonia</taxon>
    </lineage>
</organism>